<dbReference type="Pfam" id="PF02563">
    <property type="entry name" value="Poly_export"/>
    <property type="match status" value="1"/>
</dbReference>
<evidence type="ECO:0000313" key="5">
    <source>
        <dbReference type="EMBL" id="TWT61552.1"/>
    </source>
</evidence>
<evidence type="ECO:0000259" key="4">
    <source>
        <dbReference type="Pfam" id="PF02563"/>
    </source>
</evidence>
<evidence type="ECO:0000256" key="3">
    <source>
        <dbReference type="SAM" id="Phobius"/>
    </source>
</evidence>
<keyword evidence="1" id="KW-0732">Signal</keyword>
<dbReference type="PANTHER" id="PTHR33619:SF3">
    <property type="entry name" value="POLYSACCHARIDE EXPORT PROTEIN GFCE-RELATED"/>
    <property type="match status" value="1"/>
</dbReference>
<dbReference type="Gene3D" id="3.10.560.10">
    <property type="entry name" value="Outer membrane lipoprotein wza domain like"/>
    <property type="match status" value="1"/>
</dbReference>
<name>A0A5C5XI96_9PLAN</name>
<feature type="compositionally biased region" description="Polar residues" evidence="2">
    <location>
        <begin position="230"/>
        <end position="239"/>
    </location>
</feature>
<keyword evidence="3" id="KW-0812">Transmembrane</keyword>
<proteinExistence type="predicted"/>
<dbReference type="PROSITE" id="PS51257">
    <property type="entry name" value="PROKAR_LIPOPROTEIN"/>
    <property type="match status" value="1"/>
</dbReference>
<dbReference type="PANTHER" id="PTHR33619">
    <property type="entry name" value="POLYSACCHARIDE EXPORT PROTEIN GFCE-RELATED"/>
    <property type="match status" value="1"/>
</dbReference>
<dbReference type="Gene3D" id="3.30.1950.10">
    <property type="entry name" value="wza like domain"/>
    <property type="match status" value="1"/>
</dbReference>
<feature type="transmembrane region" description="Helical" evidence="3">
    <location>
        <begin position="12"/>
        <end position="35"/>
    </location>
</feature>
<feature type="compositionally biased region" description="Polar residues" evidence="2">
    <location>
        <begin position="256"/>
        <end position="276"/>
    </location>
</feature>
<evidence type="ECO:0000313" key="6">
    <source>
        <dbReference type="Proteomes" id="UP000316095"/>
    </source>
</evidence>
<dbReference type="InterPro" id="IPR003715">
    <property type="entry name" value="Poly_export_N"/>
</dbReference>
<dbReference type="AlphaFoldDB" id="A0A5C5XI96"/>
<evidence type="ECO:0000256" key="1">
    <source>
        <dbReference type="ARBA" id="ARBA00022729"/>
    </source>
</evidence>
<organism evidence="5 6">
    <name type="scientific">Rubinisphaera italica</name>
    <dbReference type="NCBI Taxonomy" id="2527969"/>
    <lineage>
        <taxon>Bacteria</taxon>
        <taxon>Pseudomonadati</taxon>
        <taxon>Planctomycetota</taxon>
        <taxon>Planctomycetia</taxon>
        <taxon>Planctomycetales</taxon>
        <taxon>Planctomycetaceae</taxon>
        <taxon>Rubinisphaera</taxon>
    </lineage>
</organism>
<dbReference type="Proteomes" id="UP000316095">
    <property type="component" value="Unassembled WGS sequence"/>
</dbReference>
<feature type="region of interest" description="Disordered" evidence="2">
    <location>
        <begin position="206"/>
        <end position="320"/>
    </location>
</feature>
<evidence type="ECO:0000256" key="2">
    <source>
        <dbReference type="SAM" id="MobiDB-lite"/>
    </source>
</evidence>
<keyword evidence="3" id="KW-1133">Transmembrane helix</keyword>
<feature type="compositionally biased region" description="Low complexity" evidence="2">
    <location>
        <begin position="240"/>
        <end position="255"/>
    </location>
</feature>
<dbReference type="InterPro" id="IPR049712">
    <property type="entry name" value="Poly_export"/>
</dbReference>
<dbReference type="EMBL" id="SJPG01000001">
    <property type="protein sequence ID" value="TWT61552.1"/>
    <property type="molecule type" value="Genomic_DNA"/>
</dbReference>
<keyword evidence="3" id="KW-0472">Membrane</keyword>
<keyword evidence="6" id="KW-1185">Reference proteome</keyword>
<accession>A0A5C5XI96</accession>
<gene>
    <name evidence="5" type="ORF">Pan54_22880</name>
</gene>
<feature type="compositionally biased region" description="Polar residues" evidence="2">
    <location>
        <begin position="285"/>
        <end position="308"/>
    </location>
</feature>
<reference evidence="5 6" key="1">
    <citation type="submission" date="2019-02" db="EMBL/GenBank/DDBJ databases">
        <title>Deep-cultivation of Planctomycetes and their phenomic and genomic characterization uncovers novel biology.</title>
        <authorList>
            <person name="Wiegand S."/>
            <person name="Jogler M."/>
            <person name="Boedeker C."/>
            <person name="Pinto D."/>
            <person name="Vollmers J."/>
            <person name="Rivas-Marin E."/>
            <person name="Kohn T."/>
            <person name="Peeters S.H."/>
            <person name="Heuer A."/>
            <person name="Rast P."/>
            <person name="Oberbeckmann S."/>
            <person name="Bunk B."/>
            <person name="Jeske O."/>
            <person name="Meyerdierks A."/>
            <person name="Storesund J.E."/>
            <person name="Kallscheuer N."/>
            <person name="Luecker S."/>
            <person name="Lage O.M."/>
            <person name="Pohl T."/>
            <person name="Merkel B.J."/>
            <person name="Hornburger P."/>
            <person name="Mueller R.-W."/>
            <person name="Bruemmer F."/>
            <person name="Labrenz M."/>
            <person name="Spormann A.M."/>
            <person name="Op Den Camp H."/>
            <person name="Overmann J."/>
            <person name="Amann R."/>
            <person name="Jetten M.S.M."/>
            <person name="Mascher T."/>
            <person name="Medema M.H."/>
            <person name="Devos D.P."/>
            <person name="Kaster A.-K."/>
            <person name="Ovreas L."/>
            <person name="Rohde M."/>
            <person name="Galperin M.Y."/>
            <person name="Jogler C."/>
        </authorList>
    </citation>
    <scope>NUCLEOTIDE SEQUENCE [LARGE SCALE GENOMIC DNA]</scope>
    <source>
        <strain evidence="5 6">Pan54</strain>
    </source>
</reference>
<comment type="caution">
    <text evidence="5">The sequence shown here is derived from an EMBL/GenBank/DDBJ whole genome shotgun (WGS) entry which is preliminary data.</text>
</comment>
<sequence length="498" mass="54386">MNNVVKSDAVICINRTTISLVMLTVLLITGCYAPLRSPGIPAATLSDEYRMPIRTAGEPLNFSSLSAAPPQVYLLGNGDIIEITIPDLIHQGEARPFQVQLLETGEVLLPHVGPVMIGGLSLIQAQQRINHALGQGYLQKPGASISLVKKGVINVVVLGAVERPGVYELPRYENDIAHALAAAGGLSEDAGEVIEIHRQYEHQWLGSPETMNPQQPPQYQSHPMPAPQMTVPQHQFQKMSSASSAPIQQSSYQQPNTENTLRSNPSNQLLNINPPNGSYRRPSAVSPQRLNPTGTYRSGTGLQSSTQEPVIRGQSPEQWSPMSAPFIPTEGIMMANPPANTIVRIPLKGCATPVSPQDIILNPGDVVVVPKKTDQVFYVVGPLSESNRLRFTVNDRDREIGNGLLLPRDREVDVVTAVAMAGYIDPINSPVTVTVHRTQPDGMPLLIKVNLIKARYNPQETVFVQPGDIIYLNPDASWYSRRLFDRLIDNTVGRVFGN</sequence>
<feature type="compositionally biased region" description="Polar residues" evidence="2">
    <location>
        <begin position="209"/>
        <end position="221"/>
    </location>
</feature>
<dbReference type="GO" id="GO:0015159">
    <property type="term" value="F:polysaccharide transmembrane transporter activity"/>
    <property type="evidence" value="ECO:0007669"/>
    <property type="project" value="InterPro"/>
</dbReference>
<feature type="domain" description="Polysaccharide export protein N-terminal" evidence="4">
    <location>
        <begin position="68"/>
        <end position="147"/>
    </location>
</feature>
<protein>
    <submittedName>
        <fullName evidence="5">Polysaccharide biosynthesis/export protein</fullName>
    </submittedName>
</protein>